<proteinExistence type="predicted"/>
<sequence length="144" mass="16197">MACLQGSYSCSRVALAFAEADWHTNKLAGYRGISQEPCNYGTRKLSASFNQPSNRNENPQTTSSWPPVHAACFHRENRNCIKILSAAAYQGISTLCKTWRGLHTLKDKRRNIRSILKLSIESTTCIIYQALPSKRLPHRVCTLV</sequence>
<accession>A0ABD0KX41</accession>
<reference evidence="1 2" key="1">
    <citation type="journal article" date="2023" name="Sci. Data">
        <title>Genome assembly of the Korean intertidal mud-creeper Batillaria attramentaria.</title>
        <authorList>
            <person name="Patra A.K."/>
            <person name="Ho P.T."/>
            <person name="Jun S."/>
            <person name="Lee S.J."/>
            <person name="Kim Y."/>
            <person name="Won Y.J."/>
        </authorList>
    </citation>
    <scope>NUCLEOTIDE SEQUENCE [LARGE SCALE GENOMIC DNA]</scope>
    <source>
        <strain evidence="1">Wonlab-2016</strain>
    </source>
</reference>
<gene>
    <name evidence="1" type="ORF">BaRGS_00016991</name>
</gene>
<evidence type="ECO:0000313" key="1">
    <source>
        <dbReference type="EMBL" id="KAK7491735.1"/>
    </source>
</evidence>
<evidence type="ECO:0000313" key="2">
    <source>
        <dbReference type="Proteomes" id="UP001519460"/>
    </source>
</evidence>
<organism evidence="1 2">
    <name type="scientific">Batillaria attramentaria</name>
    <dbReference type="NCBI Taxonomy" id="370345"/>
    <lineage>
        <taxon>Eukaryota</taxon>
        <taxon>Metazoa</taxon>
        <taxon>Spiralia</taxon>
        <taxon>Lophotrochozoa</taxon>
        <taxon>Mollusca</taxon>
        <taxon>Gastropoda</taxon>
        <taxon>Caenogastropoda</taxon>
        <taxon>Sorbeoconcha</taxon>
        <taxon>Cerithioidea</taxon>
        <taxon>Batillariidae</taxon>
        <taxon>Batillaria</taxon>
    </lineage>
</organism>
<dbReference type="EMBL" id="JACVVK020000111">
    <property type="protein sequence ID" value="KAK7491735.1"/>
    <property type="molecule type" value="Genomic_DNA"/>
</dbReference>
<keyword evidence="2" id="KW-1185">Reference proteome</keyword>
<dbReference type="Proteomes" id="UP001519460">
    <property type="component" value="Unassembled WGS sequence"/>
</dbReference>
<comment type="caution">
    <text evidence="1">The sequence shown here is derived from an EMBL/GenBank/DDBJ whole genome shotgun (WGS) entry which is preliminary data.</text>
</comment>
<protein>
    <submittedName>
        <fullName evidence="1">Uncharacterized protein</fullName>
    </submittedName>
</protein>
<name>A0ABD0KX41_9CAEN</name>
<dbReference type="AlphaFoldDB" id="A0ABD0KX41"/>